<dbReference type="OrthoDB" id="346004at2"/>
<comment type="similarity">
    <text evidence="2">Belongs to the DoxX family.</text>
</comment>
<reference evidence="8 9" key="1">
    <citation type="submission" date="2016-11" db="EMBL/GenBank/DDBJ databases">
        <authorList>
            <person name="Jaros S."/>
            <person name="Januszkiewicz K."/>
            <person name="Wedrychowicz H."/>
        </authorList>
    </citation>
    <scope>NUCLEOTIDE SEQUENCE [LARGE SCALE GENOMIC DNA]</scope>
    <source>
        <strain evidence="8 9">GAS86</strain>
    </source>
</reference>
<proteinExistence type="inferred from homology"/>
<organism evidence="8 9">
    <name type="scientific">Paraburkholderia phenazinium</name>
    <dbReference type="NCBI Taxonomy" id="60549"/>
    <lineage>
        <taxon>Bacteria</taxon>
        <taxon>Pseudomonadati</taxon>
        <taxon>Pseudomonadota</taxon>
        <taxon>Betaproteobacteria</taxon>
        <taxon>Burkholderiales</taxon>
        <taxon>Burkholderiaceae</taxon>
        <taxon>Paraburkholderia</taxon>
    </lineage>
</organism>
<keyword evidence="3" id="KW-1003">Cell membrane</keyword>
<dbReference type="PANTHER" id="PTHR33452:SF1">
    <property type="entry name" value="INNER MEMBRANE PROTEIN YPHA-RELATED"/>
    <property type="match status" value="1"/>
</dbReference>
<evidence type="ECO:0000256" key="4">
    <source>
        <dbReference type="ARBA" id="ARBA00022692"/>
    </source>
</evidence>
<keyword evidence="5 7" id="KW-1133">Transmembrane helix</keyword>
<evidence type="ECO:0000256" key="6">
    <source>
        <dbReference type="ARBA" id="ARBA00023136"/>
    </source>
</evidence>
<keyword evidence="4 7" id="KW-0812">Transmembrane</keyword>
<protein>
    <submittedName>
        <fullName evidence="8">Putative oxidoreductase</fullName>
    </submittedName>
</protein>
<evidence type="ECO:0000256" key="5">
    <source>
        <dbReference type="ARBA" id="ARBA00022989"/>
    </source>
</evidence>
<comment type="subcellular location">
    <subcellularLocation>
        <location evidence="1">Cell membrane</location>
        <topology evidence="1">Multi-pass membrane protein</topology>
    </subcellularLocation>
</comment>
<evidence type="ECO:0000256" key="2">
    <source>
        <dbReference type="ARBA" id="ARBA00006679"/>
    </source>
</evidence>
<gene>
    <name evidence="8" type="ORF">SAMN05444168_3318</name>
</gene>
<dbReference type="Pfam" id="PF07681">
    <property type="entry name" value="DoxX"/>
    <property type="match status" value="1"/>
</dbReference>
<dbReference type="InterPro" id="IPR032808">
    <property type="entry name" value="DoxX"/>
</dbReference>
<dbReference type="GO" id="GO:0005886">
    <property type="term" value="C:plasma membrane"/>
    <property type="evidence" value="ECO:0007669"/>
    <property type="project" value="UniProtKB-SubCell"/>
</dbReference>
<accession>A0A1N6HIR7</accession>
<keyword evidence="6 7" id="KW-0472">Membrane</keyword>
<evidence type="ECO:0000256" key="3">
    <source>
        <dbReference type="ARBA" id="ARBA00022475"/>
    </source>
</evidence>
<dbReference type="Proteomes" id="UP000184693">
    <property type="component" value="Unassembled WGS sequence"/>
</dbReference>
<dbReference type="InterPro" id="IPR051907">
    <property type="entry name" value="DoxX-like_oxidoreductase"/>
</dbReference>
<evidence type="ECO:0000256" key="7">
    <source>
        <dbReference type="SAM" id="Phobius"/>
    </source>
</evidence>
<feature type="transmembrane region" description="Helical" evidence="7">
    <location>
        <begin position="67"/>
        <end position="89"/>
    </location>
</feature>
<evidence type="ECO:0000313" key="8">
    <source>
        <dbReference type="EMBL" id="SIO19545.1"/>
    </source>
</evidence>
<evidence type="ECO:0000313" key="9">
    <source>
        <dbReference type="Proteomes" id="UP000184693"/>
    </source>
</evidence>
<name>A0A1N6HIR7_9BURK</name>
<evidence type="ECO:0000256" key="1">
    <source>
        <dbReference type="ARBA" id="ARBA00004651"/>
    </source>
</evidence>
<dbReference type="AlphaFoldDB" id="A0A1N6HIR7"/>
<dbReference type="EMBL" id="FSRM01000001">
    <property type="protein sequence ID" value="SIO19545.1"/>
    <property type="molecule type" value="Genomic_DNA"/>
</dbReference>
<dbReference type="PANTHER" id="PTHR33452">
    <property type="entry name" value="OXIDOREDUCTASE CATD-RELATED"/>
    <property type="match status" value="1"/>
</dbReference>
<dbReference type="RefSeq" id="WP_083611443.1">
    <property type="nucleotide sequence ID" value="NZ_FSRM01000001.1"/>
</dbReference>
<feature type="transmembrane region" description="Helical" evidence="7">
    <location>
        <begin position="137"/>
        <end position="160"/>
    </location>
</feature>
<sequence>MNTARHLLRFTDPAQLTHRWGLARWTPLPLRLITGYGFMEHGYAKIVKNPDVFAGILHTLGVPAPHFMAWATILTELVGGLAVMVGAFVPLVSLPMIAVLMVATLTVHLQYGFSSIKLLAVTSAGAQFGPPGYETDLLYLACLAALVLGGSGPFAVDGWLARRGRK</sequence>